<proteinExistence type="predicted"/>
<dbReference type="Pfam" id="PF04244">
    <property type="entry name" value="DPRP"/>
    <property type="match status" value="1"/>
</dbReference>
<dbReference type="Gene3D" id="1.10.10.1710">
    <property type="entry name" value="Deoxyribodipyrimidine photolyase-related"/>
    <property type="match status" value="1"/>
</dbReference>
<dbReference type="Gene3D" id="3.40.50.620">
    <property type="entry name" value="HUPs"/>
    <property type="match status" value="1"/>
</dbReference>
<dbReference type="EMBL" id="SMGR01000002">
    <property type="protein sequence ID" value="TCL01606.1"/>
    <property type="molecule type" value="Genomic_DNA"/>
</dbReference>
<dbReference type="PANTHER" id="PTHR38657:SF1">
    <property type="entry name" value="SLR1343 PROTEIN"/>
    <property type="match status" value="1"/>
</dbReference>
<dbReference type="InterPro" id="IPR052551">
    <property type="entry name" value="UV-DNA_repair_photolyase"/>
</dbReference>
<keyword evidence="2" id="KW-1185">Reference proteome</keyword>
<reference evidence="1 2" key="1">
    <citation type="submission" date="2019-03" db="EMBL/GenBank/DDBJ databases">
        <title>Genomic Encyclopedia of Archaeal and Bacterial Type Strains, Phase II (KMG-II): from individual species to whole genera.</title>
        <authorList>
            <person name="Goeker M."/>
        </authorList>
    </citation>
    <scope>NUCLEOTIDE SEQUENCE [LARGE SCALE GENOMIC DNA]</scope>
    <source>
        <strain evidence="1 2">DSM 26433</strain>
    </source>
</reference>
<organism evidence="1 2">
    <name type="scientific">Shimia isoporae</name>
    <dbReference type="NCBI Taxonomy" id="647720"/>
    <lineage>
        <taxon>Bacteria</taxon>
        <taxon>Pseudomonadati</taxon>
        <taxon>Pseudomonadota</taxon>
        <taxon>Alphaproteobacteria</taxon>
        <taxon>Rhodobacterales</taxon>
        <taxon>Roseobacteraceae</taxon>
    </lineage>
</organism>
<sequence length="512" mass="58411">MNSHIRLILGDQLTHSLSSLRDAVPASDIILMAEVRTEATYVKHHKKKIALIFSAMRHFAEELRARGFTVRYTRYDDPENAGSLLSELRRMITPDTKTVTVTEAAEFRLLAEMHNWQDTLGIPVRILSDDRFLATPQEFATWANGRKQLRMEFFYREMRRKLGILMEGNDPVGGQWNFDAENRKPPKSGLLIPAPFETAPDALTRDVLELVESSFPDHFGDLLPFHFATTRTDALAVLDHFITLRLPHFGTYQDAMIADDPWMFHSHISFYLNIGLLTPLECIRAAERAYSDNEAPLNAVEGFIRQILGWREFVRGLYWFRMPDYANDNALGATRALPPMFWTGQTQMNCLSQSFGQTIEWAYAHHIQRLMVIGNFALLAGLSPDEVNEWFLIVYADAFEWVELPNVTGMILFADGGVLASKPYAASGAYINRMSNYCSGCRYKVSVKNGPEACPFNYLYWNFLDQHQSNLGKNPRLGMPYRNLARMSDEKLDAVRIDSARFLKQLDAGDLV</sequence>
<dbReference type="AlphaFoldDB" id="A0A4R1N4K7"/>
<name>A0A4R1N4K7_9RHOB</name>
<evidence type="ECO:0000313" key="2">
    <source>
        <dbReference type="Proteomes" id="UP000295673"/>
    </source>
</evidence>
<dbReference type="Proteomes" id="UP000295673">
    <property type="component" value="Unassembled WGS sequence"/>
</dbReference>
<evidence type="ECO:0000313" key="1">
    <source>
        <dbReference type="EMBL" id="TCL01606.1"/>
    </source>
</evidence>
<dbReference type="Gene3D" id="1.25.40.80">
    <property type="match status" value="1"/>
</dbReference>
<accession>A0A4R1N4K7</accession>
<dbReference type="InterPro" id="IPR007357">
    <property type="entry name" value="PhrB-like"/>
</dbReference>
<dbReference type="Gene3D" id="1.10.579.10">
    <property type="entry name" value="DNA Cyclobutane Dipyrimidine Photolyase, subunit A, domain 3"/>
    <property type="match status" value="1"/>
</dbReference>
<dbReference type="OrthoDB" id="5288100at2"/>
<keyword evidence="1" id="KW-0456">Lyase</keyword>
<dbReference type="SUPFAM" id="SSF48173">
    <property type="entry name" value="Cryptochrome/photolyase FAD-binding domain"/>
    <property type="match status" value="1"/>
</dbReference>
<dbReference type="InterPro" id="IPR014729">
    <property type="entry name" value="Rossmann-like_a/b/a_fold"/>
</dbReference>
<dbReference type="RefSeq" id="WP_132861028.1">
    <property type="nucleotide sequence ID" value="NZ_SMGR01000002.1"/>
</dbReference>
<dbReference type="PANTHER" id="PTHR38657">
    <property type="entry name" value="SLR1343 PROTEIN"/>
    <property type="match status" value="1"/>
</dbReference>
<gene>
    <name evidence="1" type="ORF">BXY66_2921</name>
</gene>
<protein>
    <submittedName>
        <fullName evidence="1">Deoxyribodipyrimidine photolyase-related protein</fullName>
    </submittedName>
</protein>
<dbReference type="InterPro" id="IPR036134">
    <property type="entry name" value="Crypto/Photolyase_FAD-like_sf"/>
</dbReference>
<comment type="caution">
    <text evidence="1">The sequence shown here is derived from an EMBL/GenBank/DDBJ whole genome shotgun (WGS) entry which is preliminary data.</text>
</comment>
<dbReference type="GO" id="GO:0016829">
    <property type="term" value="F:lyase activity"/>
    <property type="evidence" value="ECO:0007669"/>
    <property type="project" value="UniProtKB-KW"/>
</dbReference>